<dbReference type="EMBL" id="LCNM01000007">
    <property type="protein sequence ID" value="KKU56495.1"/>
    <property type="molecule type" value="Genomic_DNA"/>
</dbReference>
<dbReference type="SUPFAM" id="SSF50475">
    <property type="entry name" value="FMN-binding split barrel"/>
    <property type="match status" value="1"/>
</dbReference>
<sequence>MIPKIQDFLKNRDPQLCVLATSSLTGIPQCAVMGYAVTDDLNLILSTDKTSRKVVNIKTNPQVALVFGWLFTELNVQIQGEARLIESGQELKTCEEIYFASHPESVEFKGLPETIFIKIKPLWLRLSDYSVDPPLIQEMSI</sequence>
<keyword evidence="1" id="KW-0560">Oxidoreductase</keyword>
<dbReference type="GO" id="GO:0005829">
    <property type="term" value="C:cytosol"/>
    <property type="evidence" value="ECO:0007669"/>
    <property type="project" value="TreeGrafter"/>
</dbReference>
<dbReference type="Pfam" id="PF01243">
    <property type="entry name" value="PNPOx_N"/>
    <property type="match status" value="1"/>
</dbReference>
<dbReference type="PANTHER" id="PTHR35176">
    <property type="entry name" value="HEME OXYGENASE HI_0854-RELATED"/>
    <property type="match status" value="1"/>
</dbReference>
<protein>
    <recommendedName>
        <fullName evidence="2">Pyridoxamine 5'-phosphate oxidase N-terminal domain-containing protein</fullName>
    </recommendedName>
</protein>
<dbReference type="InterPro" id="IPR012349">
    <property type="entry name" value="Split_barrel_FMN-bd"/>
</dbReference>
<gene>
    <name evidence="3" type="ORF">UX78_C0007G0021</name>
</gene>
<dbReference type="InterPro" id="IPR052019">
    <property type="entry name" value="F420H2_bilvrd_red/Heme_oxyg"/>
</dbReference>
<evidence type="ECO:0000313" key="4">
    <source>
        <dbReference type="Proteomes" id="UP000034607"/>
    </source>
</evidence>
<evidence type="ECO:0000259" key="2">
    <source>
        <dbReference type="Pfam" id="PF01243"/>
    </source>
</evidence>
<dbReference type="Gene3D" id="2.30.110.10">
    <property type="entry name" value="Electron Transport, Fmn-binding Protein, Chain A"/>
    <property type="match status" value="1"/>
</dbReference>
<proteinExistence type="predicted"/>
<dbReference type="AlphaFoldDB" id="A0A0G1UFK9"/>
<reference evidence="3 4" key="1">
    <citation type="journal article" date="2015" name="Nature">
        <title>rRNA introns, odd ribosomes, and small enigmatic genomes across a large radiation of phyla.</title>
        <authorList>
            <person name="Brown C.T."/>
            <person name="Hug L.A."/>
            <person name="Thomas B.C."/>
            <person name="Sharon I."/>
            <person name="Castelle C.J."/>
            <person name="Singh A."/>
            <person name="Wilkins M.J."/>
            <person name="Williams K.H."/>
            <person name="Banfield J.F."/>
        </authorList>
    </citation>
    <scope>NUCLEOTIDE SEQUENCE [LARGE SCALE GENOMIC DNA]</scope>
</reference>
<feature type="domain" description="Pyridoxamine 5'-phosphate oxidase N-terminal" evidence="2">
    <location>
        <begin position="3"/>
        <end position="126"/>
    </location>
</feature>
<name>A0A0G1UFK9_9BACT</name>
<evidence type="ECO:0000256" key="1">
    <source>
        <dbReference type="ARBA" id="ARBA00023002"/>
    </source>
</evidence>
<dbReference type="InterPro" id="IPR011576">
    <property type="entry name" value="Pyridox_Oxase_N"/>
</dbReference>
<comment type="caution">
    <text evidence="3">The sequence shown here is derived from an EMBL/GenBank/DDBJ whole genome shotgun (WGS) entry which is preliminary data.</text>
</comment>
<dbReference type="GO" id="GO:0016627">
    <property type="term" value="F:oxidoreductase activity, acting on the CH-CH group of donors"/>
    <property type="evidence" value="ECO:0007669"/>
    <property type="project" value="TreeGrafter"/>
</dbReference>
<dbReference type="PANTHER" id="PTHR35176:SF6">
    <property type="entry name" value="HEME OXYGENASE HI_0854-RELATED"/>
    <property type="match status" value="1"/>
</dbReference>
<dbReference type="Proteomes" id="UP000034607">
    <property type="component" value="Unassembled WGS sequence"/>
</dbReference>
<accession>A0A0G1UFK9</accession>
<organism evidence="3 4">
    <name type="scientific">Candidatus Amesbacteria bacterium GW2011_GWA2_47_11</name>
    <dbReference type="NCBI Taxonomy" id="1618357"/>
    <lineage>
        <taxon>Bacteria</taxon>
        <taxon>Candidatus Amesiibacteriota</taxon>
    </lineage>
</organism>
<dbReference type="GO" id="GO:0070967">
    <property type="term" value="F:coenzyme F420 binding"/>
    <property type="evidence" value="ECO:0007669"/>
    <property type="project" value="TreeGrafter"/>
</dbReference>
<evidence type="ECO:0000313" key="3">
    <source>
        <dbReference type="EMBL" id="KKU56495.1"/>
    </source>
</evidence>